<dbReference type="GO" id="GO:0005886">
    <property type="term" value="C:plasma membrane"/>
    <property type="evidence" value="ECO:0007669"/>
    <property type="project" value="UniProtKB-SubCell"/>
</dbReference>
<dbReference type="Pfam" id="PF07963">
    <property type="entry name" value="N_methyl"/>
    <property type="match status" value="1"/>
</dbReference>
<evidence type="ECO:0000313" key="12">
    <source>
        <dbReference type="EMBL" id="MBK6975608.1"/>
    </source>
</evidence>
<dbReference type="Proteomes" id="UP000807785">
    <property type="component" value="Unassembled WGS sequence"/>
</dbReference>
<evidence type="ECO:0000256" key="6">
    <source>
        <dbReference type="ARBA" id="ARBA00022519"/>
    </source>
</evidence>
<evidence type="ECO:0000256" key="10">
    <source>
        <dbReference type="SAM" id="Phobius"/>
    </source>
</evidence>
<feature type="transmembrane region" description="Helical" evidence="10">
    <location>
        <begin position="34"/>
        <end position="54"/>
    </location>
</feature>
<dbReference type="InterPro" id="IPR013545">
    <property type="entry name" value="T2SS_protein-GspG_C"/>
</dbReference>
<comment type="similarity">
    <text evidence="2">Belongs to the GSP G family.</text>
</comment>
<dbReference type="GO" id="GO:0015627">
    <property type="term" value="C:type II protein secretion system complex"/>
    <property type="evidence" value="ECO:0007669"/>
    <property type="project" value="InterPro"/>
</dbReference>
<dbReference type="AlphaFoldDB" id="A0A9D7HP92"/>
<dbReference type="GO" id="GO:0015628">
    <property type="term" value="P:protein secretion by the type II secretion system"/>
    <property type="evidence" value="ECO:0007669"/>
    <property type="project" value="InterPro"/>
</dbReference>
<dbReference type="NCBIfam" id="TIGR02532">
    <property type="entry name" value="IV_pilin_GFxxxE"/>
    <property type="match status" value="1"/>
</dbReference>
<comment type="subcellular location">
    <subcellularLocation>
        <location evidence="1">Cell inner membrane</location>
        <topology evidence="1">Single-pass membrane protein</topology>
    </subcellularLocation>
</comment>
<comment type="caution">
    <text evidence="12">The sequence shown here is derived from an EMBL/GenBank/DDBJ whole genome shotgun (WGS) entry which is preliminary data.</text>
</comment>
<dbReference type="InterPro" id="IPR010054">
    <property type="entry name" value="Type2_sec_GspG"/>
</dbReference>
<evidence type="ECO:0000313" key="13">
    <source>
        <dbReference type="Proteomes" id="UP000807785"/>
    </source>
</evidence>
<feature type="domain" description="Type II secretion system protein GspG C-terminal" evidence="11">
    <location>
        <begin position="57"/>
        <end position="162"/>
    </location>
</feature>
<proteinExistence type="inferred from homology"/>
<dbReference type="InterPro" id="IPR012902">
    <property type="entry name" value="N_methyl_site"/>
</dbReference>
<evidence type="ECO:0000256" key="8">
    <source>
        <dbReference type="ARBA" id="ARBA00022989"/>
    </source>
</evidence>
<dbReference type="PANTHER" id="PTHR30093">
    <property type="entry name" value="GENERAL SECRETION PATHWAY PROTEIN G"/>
    <property type="match status" value="1"/>
</dbReference>
<keyword evidence="9 10" id="KW-0472">Membrane</keyword>
<evidence type="ECO:0000256" key="1">
    <source>
        <dbReference type="ARBA" id="ARBA00004377"/>
    </source>
</evidence>
<sequence>MRVFSRQESLRSRGVAVSLHSRTNRRRALVQRGFTLLELLVVMLIIGLLAGYVAPQYFKQVGKSEVKTARAQIEALGKALDQYRLDTGHYPSTEQGLAALNAKPANETKWDGPYLKKAVPADPWGTTYQYKRPGEHGDYDLWSFGKDGQAGGADEAADINSWE</sequence>
<dbReference type="Gene3D" id="3.30.700.10">
    <property type="entry name" value="Glycoprotein, Type 4 Pilin"/>
    <property type="match status" value="1"/>
</dbReference>
<dbReference type="InterPro" id="IPR045584">
    <property type="entry name" value="Pilin-like"/>
</dbReference>
<dbReference type="PRINTS" id="PR00813">
    <property type="entry name" value="BCTERIALGSPG"/>
</dbReference>
<protein>
    <recommendedName>
        <fullName evidence="3">Type II secretion system core protein G</fullName>
    </recommendedName>
</protein>
<reference evidence="13" key="1">
    <citation type="journal article" date="2021" name="Nat. Commun.">
        <title>Connecting structure to function with the recovery of over 1000 high-quality metagenome-assembled genomes from activated sludge using long-read sequencing.</title>
        <authorList>
            <person name="Singleton C.M."/>
            <person name="Petriglieri F."/>
            <person name="Kristensen J.M."/>
            <person name="Kirkegaard R.H."/>
            <person name="Michaelsen T.Y."/>
            <person name="Andersen M.H."/>
            <person name="Kondrotaite Z."/>
            <person name="Karst S.M."/>
            <person name="Dueholm M.S."/>
            <person name="Nielsen P.H."/>
            <person name="Albertsen M."/>
        </authorList>
    </citation>
    <scope>NUCLEOTIDE SEQUENCE [LARGE SCALE GENOMIC DNA]</scope>
</reference>
<dbReference type="PANTHER" id="PTHR30093:SF44">
    <property type="entry name" value="TYPE II SECRETION SYSTEM CORE PROTEIN G"/>
    <property type="match status" value="1"/>
</dbReference>
<evidence type="ECO:0000256" key="4">
    <source>
        <dbReference type="ARBA" id="ARBA00022475"/>
    </source>
</evidence>
<dbReference type="EMBL" id="JADJEV010000005">
    <property type="protein sequence ID" value="MBK6975608.1"/>
    <property type="molecule type" value="Genomic_DNA"/>
</dbReference>
<keyword evidence="7 10" id="KW-0812">Transmembrane</keyword>
<keyword evidence="5" id="KW-0488">Methylation</keyword>
<gene>
    <name evidence="12" type="primary">gspG</name>
    <name evidence="12" type="ORF">IPH26_22565</name>
</gene>
<keyword evidence="8 10" id="KW-1133">Transmembrane helix</keyword>
<name>A0A9D7HP92_9PROT</name>
<evidence type="ECO:0000256" key="5">
    <source>
        <dbReference type="ARBA" id="ARBA00022481"/>
    </source>
</evidence>
<organism evidence="12 13">
    <name type="scientific">Candidatus Methylophosphatis roskildensis</name>
    <dbReference type="NCBI Taxonomy" id="2899263"/>
    <lineage>
        <taxon>Bacteria</taxon>
        <taxon>Pseudomonadati</taxon>
        <taxon>Pseudomonadota</taxon>
        <taxon>Betaproteobacteria</taxon>
        <taxon>Nitrosomonadales</taxon>
        <taxon>Sterolibacteriaceae</taxon>
        <taxon>Candidatus Methylophosphatis</taxon>
    </lineage>
</organism>
<dbReference type="SUPFAM" id="SSF54523">
    <property type="entry name" value="Pili subunits"/>
    <property type="match status" value="1"/>
</dbReference>
<evidence type="ECO:0000259" key="11">
    <source>
        <dbReference type="Pfam" id="PF08334"/>
    </source>
</evidence>
<dbReference type="NCBIfam" id="TIGR01710">
    <property type="entry name" value="typeII_sec_gspG"/>
    <property type="match status" value="1"/>
</dbReference>
<keyword evidence="6" id="KW-0997">Cell inner membrane</keyword>
<accession>A0A9D7HP92</accession>
<evidence type="ECO:0000256" key="3">
    <source>
        <dbReference type="ARBA" id="ARBA00020042"/>
    </source>
</evidence>
<dbReference type="InterPro" id="IPR000983">
    <property type="entry name" value="Bac_GSPG_pilin"/>
</dbReference>
<evidence type="ECO:0000256" key="7">
    <source>
        <dbReference type="ARBA" id="ARBA00022692"/>
    </source>
</evidence>
<dbReference type="Pfam" id="PF08334">
    <property type="entry name" value="T2SSG"/>
    <property type="match status" value="1"/>
</dbReference>
<evidence type="ECO:0000256" key="2">
    <source>
        <dbReference type="ARBA" id="ARBA00009984"/>
    </source>
</evidence>
<keyword evidence="4" id="KW-1003">Cell membrane</keyword>
<evidence type="ECO:0000256" key="9">
    <source>
        <dbReference type="ARBA" id="ARBA00023136"/>
    </source>
</evidence>